<keyword evidence="4" id="KW-1185">Reference proteome</keyword>
<dbReference type="OrthoDB" id="3180848at2759"/>
<evidence type="ECO:0000313" key="4">
    <source>
        <dbReference type="Proteomes" id="UP000298030"/>
    </source>
</evidence>
<keyword evidence="1" id="KW-0732">Signal</keyword>
<feature type="signal peptide" evidence="1">
    <location>
        <begin position="1"/>
        <end position="16"/>
    </location>
</feature>
<accession>A0A4Y7TLG9</accession>
<dbReference type="InterPro" id="IPR024745">
    <property type="entry name" value="GH44_cat"/>
</dbReference>
<evidence type="ECO:0000313" key="3">
    <source>
        <dbReference type="EMBL" id="TEB35020.1"/>
    </source>
</evidence>
<proteinExistence type="predicted"/>
<dbReference type="Gene3D" id="3.20.20.80">
    <property type="entry name" value="Glycosidases"/>
    <property type="match status" value="1"/>
</dbReference>
<evidence type="ECO:0000259" key="2">
    <source>
        <dbReference type="Pfam" id="PF12891"/>
    </source>
</evidence>
<feature type="domain" description="Glycoside hydrolase family 44 catalytic" evidence="2">
    <location>
        <begin position="320"/>
        <end position="530"/>
    </location>
</feature>
<sequence>MRTSVAFLALLRLVSALDDLNIYTDNSLASGWENWSWNTEIDFSATDLFAGSSGTSISISSGAWAALSFKLGQGTFADYAGLRFEVAGNQPEIQIIFQSTADDSSSPAVPLSEISKTIVGTEFTSALIDFKALPGSGSPLPAGTWDRITFQSFGNGASYHLDNVVLVPEITITPEILSVEPVTSNVVAVTTKGEVDLSTVGIILNGKSVKVSGISNYSPPDTPAKQISYITLASPFAPGTLEFCSLERPSSPTHSLKPRRAGAFPFLTSSVTAGARTPINPLIYGVNFPKSAQYIKTLGVTVSRWGGNAVTAYNGLDGHFTNAGNDWFFENRVANEGSADDWIGWVKGAGSESLLTVPALDWVAKDATSYSYPKSIYPWYEQSRFDPYNPDAGSGQFPNGTAVTPNPDPTTVYTGWNTTSAKNSQAIDNEIEIAHSTHQDMHPEPVGYDEELKRVVDFAVATKEALPGVEVMAPSTCSWWFYWTSAIGWTDTAAHGNVDFLPWFLQQMKLTERTYKKRLLDYLDIHYYFQPDTSKNDDTAKALRLRMTRSLWDPTYVDESWVGTDPQNHQTDPGTVKLLPRMKKLIADNYPGTKLSVSEWSSTNDGDLTGGLVTVDALGIFGKYGLDAATYWATPDEMGPVGLAYWLYRGFGTVFGNWGVPVNVNGLDPNTQGIYASTDNSGKISLVVVNKSPTASQAFDLTGVPAGKYFLRHFGGGAGIAKWQTNVTLSSNRYIVVPPYTAAFLQQQRLDYLSK</sequence>
<name>A0A4Y7TLG9_COPMI</name>
<dbReference type="Gene3D" id="2.60.120.430">
    <property type="entry name" value="Galactose-binding lectin"/>
    <property type="match status" value="1"/>
</dbReference>
<dbReference type="InterPro" id="IPR017853">
    <property type="entry name" value="GH"/>
</dbReference>
<dbReference type="Pfam" id="PF12891">
    <property type="entry name" value="Glyco_hydro_44"/>
    <property type="match status" value="1"/>
</dbReference>
<organism evidence="3 4">
    <name type="scientific">Coprinellus micaceus</name>
    <name type="common">Glistening ink-cap mushroom</name>
    <name type="synonym">Coprinus micaceus</name>
    <dbReference type="NCBI Taxonomy" id="71717"/>
    <lineage>
        <taxon>Eukaryota</taxon>
        <taxon>Fungi</taxon>
        <taxon>Dikarya</taxon>
        <taxon>Basidiomycota</taxon>
        <taxon>Agaricomycotina</taxon>
        <taxon>Agaricomycetes</taxon>
        <taxon>Agaricomycetidae</taxon>
        <taxon>Agaricales</taxon>
        <taxon>Agaricineae</taxon>
        <taxon>Psathyrellaceae</taxon>
        <taxon>Coprinellus</taxon>
    </lineage>
</organism>
<evidence type="ECO:0000256" key="1">
    <source>
        <dbReference type="SAM" id="SignalP"/>
    </source>
</evidence>
<reference evidence="3 4" key="1">
    <citation type="journal article" date="2019" name="Nat. Ecol. Evol.">
        <title>Megaphylogeny resolves global patterns of mushroom evolution.</title>
        <authorList>
            <person name="Varga T."/>
            <person name="Krizsan K."/>
            <person name="Foldi C."/>
            <person name="Dima B."/>
            <person name="Sanchez-Garcia M."/>
            <person name="Sanchez-Ramirez S."/>
            <person name="Szollosi G.J."/>
            <person name="Szarkandi J.G."/>
            <person name="Papp V."/>
            <person name="Albert L."/>
            <person name="Andreopoulos W."/>
            <person name="Angelini C."/>
            <person name="Antonin V."/>
            <person name="Barry K.W."/>
            <person name="Bougher N.L."/>
            <person name="Buchanan P."/>
            <person name="Buyck B."/>
            <person name="Bense V."/>
            <person name="Catcheside P."/>
            <person name="Chovatia M."/>
            <person name="Cooper J."/>
            <person name="Damon W."/>
            <person name="Desjardin D."/>
            <person name="Finy P."/>
            <person name="Geml J."/>
            <person name="Haridas S."/>
            <person name="Hughes K."/>
            <person name="Justo A."/>
            <person name="Karasinski D."/>
            <person name="Kautmanova I."/>
            <person name="Kiss B."/>
            <person name="Kocsube S."/>
            <person name="Kotiranta H."/>
            <person name="LaButti K.M."/>
            <person name="Lechner B.E."/>
            <person name="Liimatainen K."/>
            <person name="Lipzen A."/>
            <person name="Lukacs Z."/>
            <person name="Mihaltcheva S."/>
            <person name="Morgado L.N."/>
            <person name="Niskanen T."/>
            <person name="Noordeloos M.E."/>
            <person name="Ohm R.A."/>
            <person name="Ortiz-Santana B."/>
            <person name="Ovrebo C."/>
            <person name="Racz N."/>
            <person name="Riley R."/>
            <person name="Savchenko A."/>
            <person name="Shiryaev A."/>
            <person name="Soop K."/>
            <person name="Spirin V."/>
            <person name="Szebenyi C."/>
            <person name="Tomsovsky M."/>
            <person name="Tulloss R.E."/>
            <person name="Uehling J."/>
            <person name="Grigoriev I.V."/>
            <person name="Vagvolgyi C."/>
            <person name="Papp T."/>
            <person name="Martin F.M."/>
            <person name="Miettinen O."/>
            <person name="Hibbett D.S."/>
            <person name="Nagy L.G."/>
        </authorList>
    </citation>
    <scope>NUCLEOTIDE SEQUENCE [LARGE SCALE GENOMIC DNA]</scope>
    <source>
        <strain evidence="3 4">FP101781</strain>
    </source>
</reference>
<protein>
    <recommendedName>
        <fullName evidence="2">Glycoside hydrolase family 44 catalytic domain-containing protein</fullName>
    </recommendedName>
</protein>
<dbReference type="AlphaFoldDB" id="A0A4Y7TLG9"/>
<feature type="chain" id="PRO_5021207927" description="Glycoside hydrolase family 44 catalytic domain-containing protein" evidence="1">
    <location>
        <begin position="17"/>
        <end position="755"/>
    </location>
</feature>
<gene>
    <name evidence="3" type="ORF">FA13DRAFT_1753394</name>
</gene>
<comment type="caution">
    <text evidence="3">The sequence shown here is derived from an EMBL/GenBank/DDBJ whole genome shotgun (WGS) entry which is preliminary data.</text>
</comment>
<dbReference type="SUPFAM" id="SSF51445">
    <property type="entry name" value="(Trans)glycosidases"/>
    <property type="match status" value="1"/>
</dbReference>
<dbReference type="Proteomes" id="UP000298030">
    <property type="component" value="Unassembled WGS sequence"/>
</dbReference>
<dbReference type="EMBL" id="QPFP01000008">
    <property type="protein sequence ID" value="TEB35020.1"/>
    <property type="molecule type" value="Genomic_DNA"/>
</dbReference>